<accession>A0ABS2SPU7</accession>
<reference evidence="1" key="1">
    <citation type="submission" date="2021-01" db="EMBL/GenBank/DDBJ databases">
        <title>Genomic Encyclopedia of Type Strains, Phase IV (KMG-IV): sequencing the most valuable type-strain genomes for metagenomic binning, comparative biology and taxonomic classification.</title>
        <authorList>
            <person name="Goeker M."/>
        </authorList>
    </citation>
    <scope>NUCLEOTIDE SEQUENCE</scope>
    <source>
        <strain evidence="1">DSM 21943</strain>
    </source>
</reference>
<organism evidence="1 2">
    <name type="scientific">Shouchella xiaoxiensis</name>
    <dbReference type="NCBI Taxonomy" id="766895"/>
    <lineage>
        <taxon>Bacteria</taxon>
        <taxon>Bacillati</taxon>
        <taxon>Bacillota</taxon>
        <taxon>Bacilli</taxon>
        <taxon>Bacillales</taxon>
        <taxon>Bacillaceae</taxon>
        <taxon>Shouchella</taxon>
    </lineage>
</organism>
<dbReference type="EMBL" id="JAFBCV010000002">
    <property type="protein sequence ID" value="MBM7837542.1"/>
    <property type="molecule type" value="Genomic_DNA"/>
</dbReference>
<evidence type="ECO:0000313" key="2">
    <source>
        <dbReference type="Proteomes" id="UP001179280"/>
    </source>
</evidence>
<dbReference type="Proteomes" id="UP001179280">
    <property type="component" value="Unassembled WGS sequence"/>
</dbReference>
<evidence type="ECO:0008006" key="3">
    <source>
        <dbReference type="Google" id="ProtNLM"/>
    </source>
</evidence>
<comment type="caution">
    <text evidence="1">The sequence shown here is derived from an EMBL/GenBank/DDBJ whole genome shotgun (WGS) entry which is preliminary data.</text>
</comment>
<dbReference type="Pfam" id="PF02620">
    <property type="entry name" value="YceD"/>
    <property type="match status" value="1"/>
</dbReference>
<evidence type="ECO:0000313" key="1">
    <source>
        <dbReference type="EMBL" id="MBM7837542.1"/>
    </source>
</evidence>
<proteinExistence type="predicted"/>
<gene>
    <name evidence="1" type="ORF">JOC54_000773</name>
</gene>
<name>A0ABS2SPU7_9BACI</name>
<keyword evidence="2" id="KW-1185">Reference proteome</keyword>
<dbReference type="RefSeq" id="WP_035421073.1">
    <property type="nucleotide sequence ID" value="NZ_JAFBCV010000002.1"/>
</dbReference>
<sequence>MKWTIQQLQQARYETIHFDELVEMEEVLTEHPDVRGSSSIQFKGTIVAKRNVYTFQFTISGKLTLPCSRTLADVDWPFEIEGTAHFVLQGETRPVELVEEDCYSYSGEELDVSHLLQERILVEIPIQVFADNPSNVLAPPSGKDWELITDKAKQKQVDPRLADLAKFFDKE</sequence>
<dbReference type="InterPro" id="IPR003772">
    <property type="entry name" value="YceD"/>
</dbReference>
<protein>
    <recommendedName>
        <fullName evidence="3">DUF177 domain-containing protein</fullName>
    </recommendedName>
</protein>